<dbReference type="WBParaSite" id="MBELARI_LOCUS3123">
    <property type="protein sequence ID" value="MBELARI_LOCUS3123"/>
    <property type="gene ID" value="MBELARI_LOCUS3123"/>
</dbReference>
<keyword evidence="2" id="KW-1185">Reference proteome</keyword>
<dbReference type="AlphaFoldDB" id="A0AAF3J8J6"/>
<evidence type="ECO:0000313" key="2">
    <source>
        <dbReference type="Proteomes" id="UP000887575"/>
    </source>
</evidence>
<keyword evidence="1" id="KW-0472">Membrane</keyword>
<reference evidence="3" key="1">
    <citation type="submission" date="2024-02" db="UniProtKB">
        <authorList>
            <consortium name="WormBaseParasite"/>
        </authorList>
    </citation>
    <scope>IDENTIFICATION</scope>
</reference>
<evidence type="ECO:0000256" key="1">
    <source>
        <dbReference type="SAM" id="Phobius"/>
    </source>
</evidence>
<keyword evidence="1" id="KW-1133">Transmembrane helix</keyword>
<sequence>MLLKPLHSPKCSSIFICKMIRVRTRQLWLQLRDLSVHLTSLFAKGLSLEGLFMLTVKPFTSRVSPPVAHVIEMIAVYFLFHIFATFVLILAGIQIFVGNTRLKGRRIIPILPDFVKPKEQFTMWIVTMVAMLPFVSRFAFLWPTLASFTNFFGQWVPTLRPQINIKPQVTVMPPSSASSSAQSLVSMQIKSVKPGLSLGLEATNKKVAQMLRNVQMYADGAIAAQQITNAIAEQPDEIDDFQDAIEEFEGVEEADFETASIVSDRPAMTMGSDTSDTDMESEI</sequence>
<proteinExistence type="predicted"/>
<dbReference type="Proteomes" id="UP000887575">
    <property type="component" value="Unassembled WGS sequence"/>
</dbReference>
<protein>
    <submittedName>
        <fullName evidence="3">Uncharacterized protein</fullName>
    </submittedName>
</protein>
<feature type="transmembrane region" description="Helical" evidence="1">
    <location>
        <begin position="74"/>
        <end position="100"/>
    </location>
</feature>
<name>A0AAF3J8J6_9BILA</name>
<keyword evidence="1" id="KW-0812">Transmembrane</keyword>
<feature type="transmembrane region" description="Helical" evidence="1">
    <location>
        <begin position="121"/>
        <end position="142"/>
    </location>
</feature>
<feature type="transmembrane region" description="Helical" evidence="1">
    <location>
        <begin position="34"/>
        <end position="54"/>
    </location>
</feature>
<evidence type="ECO:0000313" key="3">
    <source>
        <dbReference type="WBParaSite" id="MBELARI_LOCUS3123"/>
    </source>
</evidence>
<organism evidence="2 3">
    <name type="scientific">Mesorhabditis belari</name>
    <dbReference type="NCBI Taxonomy" id="2138241"/>
    <lineage>
        <taxon>Eukaryota</taxon>
        <taxon>Metazoa</taxon>
        <taxon>Ecdysozoa</taxon>
        <taxon>Nematoda</taxon>
        <taxon>Chromadorea</taxon>
        <taxon>Rhabditida</taxon>
        <taxon>Rhabditina</taxon>
        <taxon>Rhabditomorpha</taxon>
        <taxon>Rhabditoidea</taxon>
        <taxon>Rhabditidae</taxon>
        <taxon>Mesorhabditinae</taxon>
        <taxon>Mesorhabditis</taxon>
    </lineage>
</organism>
<accession>A0AAF3J8J6</accession>